<name>A0A835YJM4_9STRA</name>
<feature type="region of interest" description="Disordered" evidence="1">
    <location>
        <begin position="38"/>
        <end position="75"/>
    </location>
</feature>
<sequence>MRPPAEPPPTGLDEVEDASSSTSGIEIASVNITATGVAQLWPKDDDEDADQEPTLDDGGDYDSDEESGAEERPRFSAYLGKQIPLCHSSLDEDLVLVQLHEALTAAPAAAPSSTRAGDKGARGGGDMRAHGSGDMSAAVSAPTAAAFPSVRVCDMRAHGSSGSSAALSTPVAAALSSTCAGDGGAQDSTSTAAALSAPAAAAVSAVRVRDGGAHDSRRTSAVRTTRACRKDAHGNGGMSAAALSAAEAAAPSSAPAAAALSSTCAGDGGAQDSTSTAAALSAPAAAAVSAVRVRDGGAHDSRRTSAVRTTRACRKDAHGNGGIFGRPLSRRQQKRREYWAAHTPEEQQRLRDWQARHKALHRRRSSKERRGDGAQPPDAAEMRGAQLE</sequence>
<evidence type="ECO:0000313" key="2">
    <source>
        <dbReference type="EMBL" id="KAG5176582.1"/>
    </source>
</evidence>
<feature type="compositionally biased region" description="Low complexity" evidence="1">
    <location>
        <begin position="106"/>
        <end position="115"/>
    </location>
</feature>
<feature type="compositionally biased region" description="Basic residues" evidence="1">
    <location>
        <begin position="356"/>
        <end position="367"/>
    </location>
</feature>
<evidence type="ECO:0000256" key="1">
    <source>
        <dbReference type="SAM" id="MobiDB-lite"/>
    </source>
</evidence>
<feature type="compositionally biased region" description="Basic and acidic residues" evidence="1">
    <location>
        <begin position="294"/>
        <end position="303"/>
    </location>
</feature>
<comment type="caution">
    <text evidence="2">The sequence shown here is derived from an EMBL/GenBank/DDBJ whole genome shotgun (WGS) entry which is preliminary data.</text>
</comment>
<feature type="compositionally biased region" description="Acidic residues" evidence="1">
    <location>
        <begin position="44"/>
        <end position="68"/>
    </location>
</feature>
<accession>A0A835YJM4</accession>
<feature type="compositionally biased region" description="Basic and acidic residues" evidence="1">
    <location>
        <begin position="116"/>
        <end position="131"/>
    </location>
</feature>
<feature type="region of interest" description="Disordered" evidence="1">
    <location>
        <begin position="106"/>
        <end position="136"/>
    </location>
</feature>
<keyword evidence="3" id="KW-1185">Reference proteome</keyword>
<dbReference type="EMBL" id="JAFCMP010000536">
    <property type="protein sequence ID" value="KAG5176582.1"/>
    <property type="molecule type" value="Genomic_DNA"/>
</dbReference>
<feature type="region of interest" description="Disordered" evidence="1">
    <location>
        <begin position="210"/>
        <end position="236"/>
    </location>
</feature>
<feature type="region of interest" description="Disordered" evidence="1">
    <location>
        <begin position="294"/>
        <end position="388"/>
    </location>
</feature>
<protein>
    <submittedName>
        <fullName evidence="2">Uncharacterized protein</fullName>
    </submittedName>
</protein>
<evidence type="ECO:0000313" key="3">
    <source>
        <dbReference type="Proteomes" id="UP000664859"/>
    </source>
</evidence>
<organism evidence="2 3">
    <name type="scientific">Tribonema minus</name>
    <dbReference type="NCBI Taxonomy" id="303371"/>
    <lineage>
        <taxon>Eukaryota</taxon>
        <taxon>Sar</taxon>
        <taxon>Stramenopiles</taxon>
        <taxon>Ochrophyta</taxon>
        <taxon>PX clade</taxon>
        <taxon>Xanthophyceae</taxon>
        <taxon>Tribonematales</taxon>
        <taxon>Tribonemataceae</taxon>
        <taxon>Tribonema</taxon>
    </lineage>
</organism>
<feature type="region of interest" description="Disordered" evidence="1">
    <location>
        <begin position="1"/>
        <end position="26"/>
    </location>
</feature>
<proteinExistence type="predicted"/>
<dbReference type="AlphaFoldDB" id="A0A835YJM4"/>
<feature type="compositionally biased region" description="Pro residues" evidence="1">
    <location>
        <begin position="1"/>
        <end position="10"/>
    </location>
</feature>
<gene>
    <name evidence="2" type="ORF">JKP88DRAFT_335555</name>
</gene>
<dbReference type="Proteomes" id="UP000664859">
    <property type="component" value="Unassembled WGS sequence"/>
</dbReference>
<reference evidence="2" key="1">
    <citation type="submission" date="2021-02" db="EMBL/GenBank/DDBJ databases">
        <title>First Annotated Genome of the Yellow-green Alga Tribonema minus.</title>
        <authorList>
            <person name="Mahan K.M."/>
        </authorList>
    </citation>
    <scope>NUCLEOTIDE SEQUENCE</scope>
    <source>
        <strain evidence="2">UTEX B ZZ1240</strain>
    </source>
</reference>
<feature type="compositionally biased region" description="Basic and acidic residues" evidence="1">
    <location>
        <begin position="335"/>
        <end position="355"/>
    </location>
</feature>